<organism evidence="1 2">
    <name type="scientific">Endobacterium cereale</name>
    <dbReference type="NCBI Taxonomy" id="2663029"/>
    <lineage>
        <taxon>Bacteria</taxon>
        <taxon>Pseudomonadati</taxon>
        <taxon>Pseudomonadota</taxon>
        <taxon>Alphaproteobacteria</taxon>
        <taxon>Hyphomicrobiales</taxon>
        <taxon>Rhizobiaceae</taxon>
        <taxon>Endobacterium</taxon>
    </lineage>
</organism>
<evidence type="ECO:0000313" key="2">
    <source>
        <dbReference type="Proteomes" id="UP000435138"/>
    </source>
</evidence>
<evidence type="ECO:0008006" key="3">
    <source>
        <dbReference type="Google" id="ProtNLM"/>
    </source>
</evidence>
<proteinExistence type="predicted"/>
<accession>A0A6A8AEK1</accession>
<protein>
    <recommendedName>
        <fullName evidence="3">N-acetyltransferase domain-containing protein</fullName>
    </recommendedName>
</protein>
<dbReference type="EMBL" id="WIXI01000047">
    <property type="protein sequence ID" value="MQY48190.1"/>
    <property type="molecule type" value="Genomic_DNA"/>
</dbReference>
<dbReference type="Gene3D" id="3.40.630.30">
    <property type="match status" value="1"/>
</dbReference>
<comment type="caution">
    <text evidence="1">The sequence shown here is derived from an EMBL/GenBank/DDBJ whole genome shotgun (WGS) entry which is preliminary data.</text>
</comment>
<reference evidence="1 2" key="1">
    <citation type="submission" date="2019-11" db="EMBL/GenBank/DDBJ databases">
        <title>Genome analysis of Rhizobacterium cereale a novel genus and species isolated from maize roots in North Spain.</title>
        <authorList>
            <person name="Menendez E."/>
            <person name="Flores-Felix J.D."/>
            <person name="Ramirez-Bahena M.-H."/>
            <person name="Igual J.M."/>
            <person name="Garcia-Fraile P."/>
            <person name="Peix A."/>
            <person name="Velazquez E."/>
        </authorList>
    </citation>
    <scope>NUCLEOTIDE SEQUENCE [LARGE SCALE GENOMIC DNA]</scope>
    <source>
        <strain evidence="1 2">RZME27</strain>
    </source>
</reference>
<evidence type="ECO:0000313" key="1">
    <source>
        <dbReference type="EMBL" id="MQY48190.1"/>
    </source>
</evidence>
<dbReference type="RefSeq" id="WP_153356134.1">
    <property type="nucleotide sequence ID" value="NZ_WIXI01000047.1"/>
</dbReference>
<gene>
    <name evidence="1" type="ORF">GAO09_19325</name>
</gene>
<dbReference type="InterPro" id="IPR016181">
    <property type="entry name" value="Acyl_CoA_acyltransferase"/>
</dbReference>
<dbReference type="Proteomes" id="UP000435138">
    <property type="component" value="Unassembled WGS sequence"/>
</dbReference>
<name>A0A6A8AEK1_9HYPH</name>
<sequence>MAEVTRATDDDVARFYGGIQFSSAWHAKAMRKGRLVAGMGGVLEVEPGVWVGFLEVPAGERRPSLYRHVIEMLDAAKASGATTIKTWCDDSIPRAEAMMLKLGFKPTDETIDDKVVWAWVR</sequence>
<dbReference type="SUPFAM" id="SSF55729">
    <property type="entry name" value="Acyl-CoA N-acyltransferases (Nat)"/>
    <property type="match status" value="1"/>
</dbReference>
<dbReference type="AlphaFoldDB" id="A0A6A8AEK1"/>
<keyword evidence="2" id="KW-1185">Reference proteome</keyword>